<accession>A0ABR3LN45</accession>
<name>A0ABR3LN45_9TELE</name>
<evidence type="ECO:0000313" key="1">
    <source>
        <dbReference type="EMBL" id="KAL1253124.1"/>
    </source>
</evidence>
<evidence type="ECO:0000313" key="2">
    <source>
        <dbReference type="Proteomes" id="UP001558613"/>
    </source>
</evidence>
<dbReference type="EMBL" id="JAYMGO010000021">
    <property type="protein sequence ID" value="KAL1253124.1"/>
    <property type="molecule type" value="Genomic_DNA"/>
</dbReference>
<dbReference type="Proteomes" id="UP001558613">
    <property type="component" value="Unassembled WGS sequence"/>
</dbReference>
<organism evidence="1 2">
    <name type="scientific">Cirrhinus molitorella</name>
    <name type="common">mud carp</name>
    <dbReference type="NCBI Taxonomy" id="172907"/>
    <lineage>
        <taxon>Eukaryota</taxon>
        <taxon>Metazoa</taxon>
        <taxon>Chordata</taxon>
        <taxon>Craniata</taxon>
        <taxon>Vertebrata</taxon>
        <taxon>Euteleostomi</taxon>
        <taxon>Actinopterygii</taxon>
        <taxon>Neopterygii</taxon>
        <taxon>Teleostei</taxon>
        <taxon>Ostariophysi</taxon>
        <taxon>Cypriniformes</taxon>
        <taxon>Cyprinidae</taxon>
        <taxon>Labeoninae</taxon>
        <taxon>Labeonini</taxon>
        <taxon>Cirrhinus</taxon>
    </lineage>
</organism>
<protein>
    <submittedName>
        <fullName evidence="1">Uncharacterized protein</fullName>
    </submittedName>
</protein>
<proteinExistence type="predicted"/>
<keyword evidence="2" id="KW-1185">Reference proteome</keyword>
<sequence length="92" mass="10469">MGNKRRALLPFQREEGSEVRRHQCTFSLGTAGSVKEPISDTSHVLCKQSEMRPHSLHHHLIPHRDVLSRSREGSEISDVPPSTFEAQVRVWS</sequence>
<gene>
    <name evidence="1" type="ORF">QQF64_017817</name>
</gene>
<comment type="caution">
    <text evidence="1">The sequence shown here is derived from an EMBL/GenBank/DDBJ whole genome shotgun (WGS) entry which is preliminary data.</text>
</comment>
<reference evidence="1 2" key="1">
    <citation type="submission" date="2023-09" db="EMBL/GenBank/DDBJ databases">
        <authorList>
            <person name="Wang M."/>
        </authorList>
    </citation>
    <scope>NUCLEOTIDE SEQUENCE [LARGE SCALE GENOMIC DNA]</scope>
    <source>
        <strain evidence="1">GT-2023</strain>
        <tissue evidence="1">Liver</tissue>
    </source>
</reference>